<keyword evidence="7 8" id="KW-0238">DNA-binding</keyword>
<dbReference type="InterPro" id="IPR041222">
    <property type="entry name" value="PriA_3primeBD"/>
</dbReference>
<dbReference type="GO" id="GO:0003677">
    <property type="term" value="F:DNA binding"/>
    <property type="evidence" value="ECO:0007669"/>
    <property type="project" value="UniProtKB-UniRule"/>
</dbReference>
<evidence type="ECO:0000256" key="4">
    <source>
        <dbReference type="ARBA" id="ARBA00022741"/>
    </source>
</evidence>
<organism evidence="10 11">
    <name type="scientific">Corynebacterium vitaeruminis DSM 20294</name>
    <dbReference type="NCBI Taxonomy" id="1224164"/>
    <lineage>
        <taxon>Bacteria</taxon>
        <taxon>Bacillati</taxon>
        <taxon>Actinomycetota</taxon>
        <taxon>Actinomycetes</taxon>
        <taxon>Mycobacteriales</taxon>
        <taxon>Corynebacteriaceae</taxon>
        <taxon>Corynebacterium</taxon>
    </lineage>
</organism>
<evidence type="ECO:0000256" key="6">
    <source>
        <dbReference type="ARBA" id="ARBA00022840"/>
    </source>
</evidence>
<dbReference type="GO" id="GO:0008270">
    <property type="term" value="F:zinc ion binding"/>
    <property type="evidence" value="ECO:0007669"/>
    <property type="project" value="UniProtKB-UniRule"/>
</dbReference>
<dbReference type="GO" id="GO:1990077">
    <property type="term" value="C:primosome complex"/>
    <property type="evidence" value="ECO:0007669"/>
    <property type="project" value="UniProtKB-UniRule"/>
</dbReference>
<comment type="subunit">
    <text evidence="8">Component of the replication restart primosome.</text>
</comment>
<dbReference type="Gene3D" id="3.40.1440.60">
    <property type="entry name" value="PriA, 3(prime) DNA-binding domain"/>
    <property type="match status" value="1"/>
</dbReference>
<name>W5Y8U2_9CORY</name>
<dbReference type="PANTHER" id="PTHR30580">
    <property type="entry name" value="PRIMOSOMAL PROTEIN N"/>
    <property type="match status" value="1"/>
</dbReference>
<dbReference type="AlphaFoldDB" id="W5Y8U2"/>
<dbReference type="Gene3D" id="3.40.50.300">
    <property type="entry name" value="P-loop containing nucleotide triphosphate hydrolases"/>
    <property type="match status" value="1"/>
</dbReference>
<dbReference type="KEGG" id="cvt:B843_07490"/>
<feature type="binding site" evidence="8">
    <location>
        <position position="391"/>
    </location>
    <ligand>
        <name>Zn(2+)</name>
        <dbReference type="ChEBI" id="CHEBI:29105"/>
        <label>1</label>
    </ligand>
</feature>
<protein>
    <recommendedName>
        <fullName evidence="8">Probable replication restart protein PriA</fullName>
    </recommendedName>
    <alternativeName>
        <fullName evidence="8">Putative ATP-dependent DNA helicase PriA</fullName>
    </alternativeName>
</protein>
<feature type="binding site" evidence="8">
    <location>
        <position position="400"/>
    </location>
    <ligand>
        <name>Zn(2+)</name>
        <dbReference type="ChEBI" id="CHEBI:29105"/>
        <label>2</label>
    </ligand>
</feature>
<dbReference type="GO" id="GO:0043138">
    <property type="term" value="F:3'-5' DNA helicase activity"/>
    <property type="evidence" value="ECO:0007669"/>
    <property type="project" value="TreeGrafter"/>
</dbReference>
<dbReference type="GO" id="GO:0006269">
    <property type="term" value="P:DNA replication, synthesis of primer"/>
    <property type="evidence" value="ECO:0007669"/>
    <property type="project" value="UniProtKB-KW"/>
</dbReference>
<evidence type="ECO:0000256" key="7">
    <source>
        <dbReference type="ARBA" id="ARBA00023125"/>
    </source>
</evidence>
<dbReference type="HAMAP" id="MF_00983">
    <property type="entry name" value="PriA"/>
    <property type="match status" value="1"/>
</dbReference>
<dbReference type="SUPFAM" id="SSF52540">
    <property type="entry name" value="P-loop containing nucleoside triphosphate hydrolases"/>
    <property type="match status" value="1"/>
</dbReference>
<dbReference type="GO" id="GO:0006310">
    <property type="term" value="P:DNA recombination"/>
    <property type="evidence" value="ECO:0007669"/>
    <property type="project" value="InterPro"/>
</dbReference>
<evidence type="ECO:0000256" key="3">
    <source>
        <dbReference type="ARBA" id="ARBA00022723"/>
    </source>
</evidence>
<keyword evidence="5 8" id="KW-0862">Zinc</keyword>
<dbReference type="HOGENOM" id="CLU_015485_1_0_11"/>
<reference evidence="10 11" key="1">
    <citation type="submission" date="2013-02" db="EMBL/GenBank/DDBJ databases">
        <title>The complete genome sequence of Corynebacterium vitaeruminis DSM 20294.</title>
        <authorList>
            <person name="Ruckert C."/>
            <person name="Albersmeier A."/>
            <person name="Kalinowski J."/>
        </authorList>
    </citation>
    <scope>NUCLEOTIDE SEQUENCE [LARGE SCALE GENOMIC DNA]</scope>
    <source>
        <strain evidence="11">ATCC 10234</strain>
    </source>
</reference>
<dbReference type="eggNOG" id="COG1198">
    <property type="taxonomic scope" value="Bacteria"/>
</dbReference>
<dbReference type="Pfam" id="PF17764">
    <property type="entry name" value="PriA_3primeBD"/>
    <property type="match status" value="1"/>
</dbReference>
<evidence type="ECO:0000313" key="11">
    <source>
        <dbReference type="Proteomes" id="UP000019222"/>
    </source>
</evidence>
<comment type="function">
    <text evidence="8">Initiates the restart of stalled replication forks, which reloads the replicative helicase on sites other than the origin of replication. Recognizes and binds to abandoned replication forks and remodels them to uncover a helicase loading site. Promotes assembly of the primosome at these replication forks.</text>
</comment>
<dbReference type="InterPro" id="IPR005259">
    <property type="entry name" value="PriA"/>
</dbReference>
<keyword evidence="6 8" id="KW-0067">ATP-binding</keyword>
<gene>
    <name evidence="8" type="primary">priA</name>
    <name evidence="10" type="ORF">B843_07490</name>
</gene>
<dbReference type="InterPro" id="IPR027417">
    <property type="entry name" value="P-loop_NTPase"/>
</dbReference>
<comment type="cofactor">
    <cofactor evidence="8">
        <name>Zn(2+)</name>
        <dbReference type="ChEBI" id="CHEBI:29105"/>
    </cofactor>
    <text evidence="8">Binds 2 zinc ions per subunit.</text>
</comment>
<feature type="binding site" evidence="8">
    <location>
        <position position="432"/>
    </location>
    <ligand>
        <name>Zn(2+)</name>
        <dbReference type="ChEBI" id="CHEBI:29105"/>
        <label>1</label>
    </ligand>
</feature>
<dbReference type="PANTHER" id="PTHR30580:SF0">
    <property type="entry name" value="PRIMOSOMAL PROTEIN N"/>
    <property type="match status" value="1"/>
</dbReference>
<dbReference type="RefSeq" id="WP_025252903.1">
    <property type="nucleotide sequence ID" value="NZ_CP004353.1"/>
</dbReference>
<feature type="binding site" evidence="8">
    <location>
        <position position="420"/>
    </location>
    <ligand>
        <name>Zn(2+)</name>
        <dbReference type="ChEBI" id="CHEBI:29105"/>
        <label>2</label>
    </ligand>
</feature>
<keyword evidence="11" id="KW-1185">Reference proteome</keyword>
<dbReference type="GO" id="GO:0006270">
    <property type="term" value="P:DNA replication initiation"/>
    <property type="evidence" value="ECO:0007669"/>
    <property type="project" value="TreeGrafter"/>
</dbReference>
<feature type="binding site" evidence="8">
    <location>
        <position position="388"/>
    </location>
    <ligand>
        <name>Zn(2+)</name>
        <dbReference type="ChEBI" id="CHEBI:29105"/>
        <label>1</label>
    </ligand>
</feature>
<evidence type="ECO:0000256" key="1">
    <source>
        <dbReference type="ARBA" id="ARBA00022515"/>
    </source>
</evidence>
<feature type="binding site" evidence="8">
    <location>
        <position position="435"/>
    </location>
    <ligand>
        <name>Zn(2+)</name>
        <dbReference type="ChEBI" id="CHEBI:29105"/>
        <label>1</label>
    </ligand>
</feature>
<comment type="similarity">
    <text evidence="8">Belongs to the helicase family. PriA subfamily.</text>
</comment>
<dbReference type="GO" id="GO:0005524">
    <property type="term" value="F:ATP binding"/>
    <property type="evidence" value="ECO:0007669"/>
    <property type="project" value="UniProtKB-UniRule"/>
</dbReference>
<dbReference type="GO" id="GO:0006302">
    <property type="term" value="P:double-strand break repair"/>
    <property type="evidence" value="ECO:0007669"/>
    <property type="project" value="InterPro"/>
</dbReference>
<evidence type="ECO:0000259" key="9">
    <source>
        <dbReference type="Pfam" id="PF17764"/>
    </source>
</evidence>
<feature type="binding site" evidence="8">
    <location>
        <position position="397"/>
    </location>
    <ligand>
        <name>Zn(2+)</name>
        <dbReference type="ChEBI" id="CHEBI:29105"/>
        <label>2</label>
    </ligand>
</feature>
<keyword evidence="4 8" id="KW-0547">Nucleotide-binding</keyword>
<keyword evidence="2 8" id="KW-0235">DNA replication</keyword>
<keyword evidence="3 8" id="KW-0479">Metal-binding</keyword>
<evidence type="ECO:0000256" key="2">
    <source>
        <dbReference type="ARBA" id="ARBA00022705"/>
    </source>
</evidence>
<comment type="caution">
    <text evidence="8">As this protein does not have any detectable helicase domains, it probably does not have helicase activity.</text>
</comment>
<feature type="binding site" evidence="8">
    <location>
        <position position="423"/>
    </location>
    <ligand>
        <name>Zn(2+)</name>
        <dbReference type="ChEBI" id="CHEBI:29105"/>
        <label>2</label>
    </ligand>
</feature>
<evidence type="ECO:0000256" key="8">
    <source>
        <dbReference type="HAMAP-Rule" id="MF_00983"/>
    </source>
</evidence>
<dbReference type="InterPro" id="IPR042115">
    <property type="entry name" value="PriA_3primeBD_sf"/>
</dbReference>
<dbReference type="STRING" id="1224164.B843_07490"/>
<dbReference type="Proteomes" id="UP000019222">
    <property type="component" value="Chromosome"/>
</dbReference>
<sequence>MSNTREPAHSLPVARVLPLLGIAHLDRLFDYLVDTEQDEDVVPGIRVRVKFAGRTVDAIVFERTSVSEHEGDLRYIERVVSSEVVMPPFSRKLIESLATRYAGVTSDVIRLAIPPRHAKAEESDTSTPWEELGTATEPDLSIWSGYVHGQSFVDAVIGGSTARGVWQVAPGDRWDEGVAGLAAKVAIDGGGVIIVVPDQRDVDTLIEAVARNLGKKQITELSAGLGPQARYRRFLSVLHGQGRVVVGTRSAAFAPVENLRLCVIKDDGDENLVEQRAPYVHAREVLSTRCVQQKSSFLIASSSRTAEAQLLVDSGWAHDLVAPREAIRKRMPYIHAAADSDFALERDPAARFARMPGAAFHALRAAIGRGDPVIVQVPRKGYVPTLSCGNCRAPSRCRYCNGPLGIPTTHGGSDAGVPTCGWCGRPDSHHRCGNCGSTKVRAVVVGQERTAEEIGRAFPQIPVVTSGGNRVVDEVAASSQIVVATPGAEPRVVDGAYGAAVIVDTWSMLGRQDLRATEDAFAKWIHLASLVAPGSKGGEVVVVADPGLGVVQSLIRWDVVGAARAELDARKDVHFPPAVNIAAIDGANSSIESYLESIELPPHAEVLGPVDLPPGVKLPGEYDEKSFGPAQRVLIRTPLGPRSQLGAILKKGLVARAARKDTLPLRVQVDPIRIG</sequence>
<accession>W5Y8U2</accession>
<dbReference type="NCBIfam" id="NF011455">
    <property type="entry name" value="PRK14873.1-5"/>
    <property type="match status" value="1"/>
</dbReference>
<dbReference type="PATRIC" id="fig|1224164.3.peg.1502"/>
<keyword evidence="1 8" id="KW-0639">Primosome</keyword>
<feature type="domain" description="Primosomal protein N' 3' DNA-binding" evidence="9">
    <location>
        <begin position="23"/>
        <end position="114"/>
    </location>
</feature>
<dbReference type="EMBL" id="CP004353">
    <property type="protein sequence ID" value="AHI22883.1"/>
    <property type="molecule type" value="Genomic_DNA"/>
</dbReference>
<proteinExistence type="inferred from homology"/>
<evidence type="ECO:0000256" key="5">
    <source>
        <dbReference type="ARBA" id="ARBA00022833"/>
    </source>
</evidence>
<evidence type="ECO:0000313" key="10">
    <source>
        <dbReference type="EMBL" id="AHI22883.1"/>
    </source>
</evidence>